<name>A0A3Q7YG74_CICAR</name>
<reference evidence="1" key="1">
    <citation type="journal article" date="2013" name="Nat. Biotechnol.">
        <title>Draft genome sequence of chickpea (Cicer arietinum) provides a resource for trait improvement.</title>
        <authorList>
            <person name="Varshney R.K."/>
            <person name="Song C."/>
            <person name="Saxena R.K."/>
            <person name="Azam S."/>
            <person name="Yu S."/>
            <person name="Sharpe A.G."/>
            <person name="Cannon S."/>
            <person name="Baek J."/>
            <person name="Rosen B.D."/>
            <person name="Tar'an B."/>
            <person name="Millan T."/>
            <person name="Zhang X."/>
            <person name="Ramsay L.D."/>
            <person name="Iwata A."/>
            <person name="Wang Y."/>
            <person name="Nelson W."/>
            <person name="Farmer A.D."/>
            <person name="Gaur P.M."/>
            <person name="Soderlund C."/>
            <person name="Penmetsa R.V."/>
            <person name="Xu C."/>
            <person name="Bharti A.K."/>
            <person name="He W."/>
            <person name="Winter P."/>
            <person name="Zhao S."/>
            <person name="Hane J.K."/>
            <person name="Carrasquilla-Garcia N."/>
            <person name="Condie J.A."/>
            <person name="Upadhyaya H.D."/>
            <person name="Luo M.C."/>
            <person name="Thudi M."/>
            <person name="Gowda C.L."/>
            <person name="Singh N.P."/>
            <person name="Lichtenzveig J."/>
            <person name="Gali K.K."/>
            <person name="Rubio J."/>
            <person name="Nadarajan N."/>
            <person name="Dolezel J."/>
            <person name="Bansal K.C."/>
            <person name="Xu X."/>
            <person name="Edwards D."/>
            <person name="Zhang G."/>
            <person name="Kahl G."/>
            <person name="Gil J."/>
            <person name="Singh K.B."/>
            <person name="Datta S.K."/>
            <person name="Jackson S.A."/>
            <person name="Wang J."/>
            <person name="Cook D.R."/>
        </authorList>
    </citation>
    <scope>NUCLEOTIDE SEQUENCE [LARGE SCALE GENOMIC DNA]</scope>
    <source>
        <strain evidence="1">cv. CDC Frontier</strain>
    </source>
</reference>
<evidence type="ECO:0000313" key="2">
    <source>
        <dbReference type="RefSeq" id="XP_027191745.1"/>
    </source>
</evidence>
<dbReference type="RefSeq" id="XP_027191745.1">
    <property type="nucleotide sequence ID" value="XM_027335944.1"/>
</dbReference>
<gene>
    <name evidence="2" type="primary">LOC101510739</name>
</gene>
<reference evidence="2" key="2">
    <citation type="submission" date="2025-08" db="UniProtKB">
        <authorList>
            <consortium name="RefSeq"/>
        </authorList>
    </citation>
    <scope>IDENTIFICATION</scope>
    <source>
        <tissue evidence="2">Etiolated seedlings</tissue>
    </source>
</reference>
<organism evidence="1 2">
    <name type="scientific">Cicer arietinum</name>
    <name type="common">Chickpea</name>
    <name type="synonym">Garbanzo</name>
    <dbReference type="NCBI Taxonomy" id="3827"/>
    <lineage>
        <taxon>Eukaryota</taxon>
        <taxon>Viridiplantae</taxon>
        <taxon>Streptophyta</taxon>
        <taxon>Embryophyta</taxon>
        <taxon>Tracheophyta</taxon>
        <taxon>Spermatophyta</taxon>
        <taxon>Magnoliopsida</taxon>
        <taxon>eudicotyledons</taxon>
        <taxon>Gunneridae</taxon>
        <taxon>Pentapetalae</taxon>
        <taxon>rosids</taxon>
        <taxon>fabids</taxon>
        <taxon>Fabales</taxon>
        <taxon>Fabaceae</taxon>
        <taxon>Papilionoideae</taxon>
        <taxon>50 kb inversion clade</taxon>
        <taxon>NPAAA clade</taxon>
        <taxon>Hologalegina</taxon>
        <taxon>IRL clade</taxon>
        <taxon>Cicereae</taxon>
        <taxon>Cicer</taxon>
    </lineage>
</organism>
<dbReference type="Proteomes" id="UP000087171">
    <property type="component" value="Chromosome Ca6"/>
</dbReference>
<accession>A0A3Q7YG74</accession>
<dbReference type="AlphaFoldDB" id="A0A3Q7YG74"/>
<sequence>MSMSKIRSSAQLLMRMTFISSSSDLGIVWSFILFFLSTVISLINQVYLASRHDIIQLLDFNPSPGLHSIAIIALWPIEGTHGVPVQHWIQESELIHLYL</sequence>
<evidence type="ECO:0000313" key="1">
    <source>
        <dbReference type="Proteomes" id="UP000087171"/>
    </source>
</evidence>
<protein>
    <submittedName>
        <fullName evidence="2">Uncharacterized protein LOC101510739 isoform X2</fullName>
    </submittedName>
</protein>
<proteinExistence type="predicted"/>
<keyword evidence="1" id="KW-1185">Reference proteome</keyword>